<dbReference type="PANTHER" id="PTHR33993:SF2">
    <property type="entry name" value="VOC DOMAIN-CONTAINING PROTEIN"/>
    <property type="match status" value="1"/>
</dbReference>
<dbReference type="EMBL" id="FNSO01000004">
    <property type="protein sequence ID" value="SED20586.1"/>
    <property type="molecule type" value="Genomic_DNA"/>
</dbReference>
<dbReference type="Proteomes" id="UP000199622">
    <property type="component" value="Unassembled WGS sequence"/>
</dbReference>
<accession>A0A1H4YRE9</accession>
<dbReference type="PROSITE" id="PS51819">
    <property type="entry name" value="VOC"/>
    <property type="match status" value="1"/>
</dbReference>
<name>A0A1H4YRE9_9PSEU</name>
<dbReference type="InterPro" id="IPR052164">
    <property type="entry name" value="Anthracycline_SecMetBiosynth"/>
</dbReference>
<proteinExistence type="predicted"/>
<sequence length="130" mass="13885">MPRPVHFEIHAGDPERAVAFYTAVFGWKFERWGDAPYWVISTGEGDGIDGGLLPRQGPAPEASAPIHGYVNTIDVADLDKALGEVNRAGGTLALPKNPVPGVGWLAYCTDTEGNVFGMLQPDENAPAPEQ</sequence>
<dbReference type="STRING" id="208445.SAMN04489727_6881"/>
<gene>
    <name evidence="2" type="ORF">SAMN04489727_6881</name>
</gene>
<dbReference type="RefSeq" id="WP_091315237.1">
    <property type="nucleotide sequence ID" value="NZ_FNSO01000004.1"/>
</dbReference>
<reference evidence="3" key="1">
    <citation type="submission" date="2016-10" db="EMBL/GenBank/DDBJ databases">
        <authorList>
            <person name="Varghese N."/>
            <person name="Submissions S."/>
        </authorList>
    </citation>
    <scope>NUCLEOTIDE SEQUENCE [LARGE SCALE GENOMIC DNA]</scope>
    <source>
        <strain evidence="3">DSM 44544</strain>
    </source>
</reference>
<dbReference type="PANTHER" id="PTHR33993">
    <property type="entry name" value="GLYOXALASE-RELATED"/>
    <property type="match status" value="1"/>
</dbReference>
<keyword evidence="3" id="KW-1185">Reference proteome</keyword>
<dbReference type="OrthoDB" id="9793039at2"/>
<dbReference type="Gene3D" id="3.10.180.10">
    <property type="entry name" value="2,3-Dihydroxybiphenyl 1,2-Dioxygenase, domain 1"/>
    <property type="match status" value="1"/>
</dbReference>
<dbReference type="InterPro" id="IPR029068">
    <property type="entry name" value="Glyas_Bleomycin-R_OHBP_Dase"/>
</dbReference>
<feature type="domain" description="VOC" evidence="1">
    <location>
        <begin position="3"/>
        <end position="121"/>
    </location>
</feature>
<evidence type="ECO:0000259" key="1">
    <source>
        <dbReference type="PROSITE" id="PS51819"/>
    </source>
</evidence>
<dbReference type="Pfam" id="PF00903">
    <property type="entry name" value="Glyoxalase"/>
    <property type="match status" value="1"/>
</dbReference>
<dbReference type="CDD" id="cd07247">
    <property type="entry name" value="SgaA_N_like"/>
    <property type="match status" value="1"/>
</dbReference>
<organism evidence="2 3">
    <name type="scientific">Amycolatopsis tolypomycina</name>
    <dbReference type="NCBI Taxonomy" id="208445"/>
    <lineage>
        <taxon>Bacteria</taxon>
        <taxon>Bacillati</taxon>
        <taxon>Actinomycetota</taxon>
        <taxon>Actinomycetes</taxon>
        <taxon>Pseudonocardiales</taxon>
        <taxon>Pseudonocardiaceae</taxon>
        <taxon>Amycolatopsis</taxon>
    </lineage>
</organism>
<dbReference type="AlphaFoldDB" id="A0A1H4YRE9"/>
<dbReference type="SUPFAM" id="SSF54593">
    <property type="entry name" value="Glyoxalase/Bleomycin resistance protein/Dihydroxybiphenyl dioxygenase"/>
    <property type="match status" value="1"/>
</dbReference>
<evidence type="ECO:0000313" key="2">
    <source>
        <dbReference type="EMBL" id="SED20586.1"/>
    </source>
</evidence>
<dbReference type="InterPro" id="IPR004360">
    <property type="entry name" value="Glyas_Fos-R_dOase_dom"/>
</dbReference>
<dbReference type="InterPro" id="IPR037523">
    <property type="entry name" value="VOC_core"/>
</dbReference>
<evidence type="ECO:0000313" key="3">
    <source>
        <dbReference type="Proteomes" id="UP000199622"/>
    </source>
</evidence>
<protein>
    <recommendedName>
        <fullName evidence="1">VOC domain-containing protein</fullName>
    </recommendedName>
</protein>